<dbReference type="SUPFAM" id="SSF55729">
    <property type="entry name" value="Acyl-CoA N-acyltransferases (Nat)"/>
    <property type="match status" value="1"/>
</dbReference>
<dbReference type="AlphaFoldDB" id="A0A1I3RN01"/>
<name>A0A1I3RN01_9ACTN</name>
<feature type="domain" description="N-acetyltransferase" evidence="3">
    <location>
        <begin position="3"/>
        <end position="167"/>
    </location>
</feature>
<dbReference type="Gene3D" id="3.40.630.30">
    <property type="match status" value="1"/>
</dbReference>
<dbReference type="EMBL" id="FOQG01000034">
    <property type="protein sequence ID" value="SFJ47149.1"/>
    <property type="molecule type" value="Genomic_DNA"/>
</dbReference>
<dbReference type="PANTHER" id="PTHR43877:SF2">
    <property type="entry name" value="AMINOALKYLPHOSPHONATE N-ACETYLTRANSFERASE-RELATED"/>
    <property type="match status" value="1"/>
</dbReference>
<reference evidence="4 5" key="1">
    <citation type="submission" date="2016-10" db="EMBL/GenBank/DDBJ databases">
        <authorList>
            <person name="de Groot N.N."/>
        </authorList>
    </citation>
    <scope>NUCLEOTIDE SEQUENCE [LARGE SCALE GENOMIC DNA]</scope>
    <source>
        <strain evidence="4 5">CGMCC 1.11156</strain>
    </source>
</reference>
<keyword evidence="1" id="KW-0808">Transferase</keyword>
<accession>A0A1I3RN01</accession>
<dbReference type="PANTHER" id="PTHR43877">
    <property type="entry name" value="AMINOALKYLPHOSPHONATE N-ACETYLTRANSFERASE-RELATED-RELATED"/>
    <property type="match status" value="1"/>
</dbReference>
<protein>
    <submittedName>
        <fullName evidence="4">Ribosomal protein S18 acetylase RimI</fullName>
    </submittedName>
</protein>
<keyword evidence="2" id="KW-0012">Acyltransferase</keyword>
<dbReference type="InterPro" id="IPR000182">
    <property type="entry name" value="GNAT_dom"/>
</dbReference>
<dbReference type="STRING" id="1005945.SAMN05216561_1349"/>
<dbReference type="Pfam" id="PF00583">
    <property type="entry name" value="Acetyltransf_1"/>
    <property type="match status" value="1"/>
</dbReference>
<dbReference type="Proteomes" id="UP000198649">
    <property type="component" value="Unassembled WGS sequence"/>
</dbReference>
<dbReference type="InterPro" id="IPR016181">
    <property type="entry name" value="Acyl_CoA_acyltransferase"/>
</dbReference>
<dbReference type="CDD" id="cd04301">
    <property type="entry name" value="NAT_SF"/>
    <property type="match status" value="1"/>
</dbReference>
<dbReference type="GO" id="GO:0005840">
    <property type="term" value="C:ribosome"/>
    <property type="evidence" value="ECO:0007669"/>
    <property type="project" value="UniProtKB-KW"/>
</dbReference>
<keyword evidence="4" id="KW-0689">Ribosomal protein</keyword>
<dbReference type="RefSeq" id="WP_218031187.1">
    <property type="nucleotide sequence ID" value="NZ_BKAF01000010.1"/>
</dbReference>
<dbReference type="PROSITE" id="PS51186">
    <property type="entry name" value="GNAT"/>
    <property type="match status" value="1"/>
</dbReference>
<evidence type="ECO:0000256" key="2">
    <source>
        <dbReference type="ARBA" id="ARBA00023315"/>
    </source>
</evidence>
<dbReference type="InterPro" id="IPR050832">
    <property type="entry name" value="Bact_Acetyltransf"/>
</dbReference>
<evidence type="ECO:0000313" key="5">
    <source>
        <dbReference type="Proteomes" id="UP000198649"/>
    </source>
</evidence>
<gene>
    <name evidence="4" type="ORF">SAMN05216561_1349</name>
</gene>
<dbReference type="GO" id="GO:0016747">
    <property type="term" value="F:acyltransferase activity, transferring groups other than amino-acyl groups"/>
    <property type="evidence" value="ECO:0007669"/>
    <property type="project" value="InterPro"/>
</dbReference>
<organism evidence="4 5">
    <name type="scientific">Nocardioides psychrotolerans</name>
    <dbReference type="NCBI Taxonomy" id="1005945"/>
    <lineage>
        <taxon>Bacteria</taxon>
        <taxon>Bacillati</taxon>
        <taxon>Actinomycetota</taxon>
        <taxon>Actinomycetes</taxon>
        <taxon>Propionibacteriales</taxon>
        <taxon>Nocardioidaceae</taxon>
        <taxon>Nocardioides</taxon>
    </lineage>
</organism>
<evidence type="ECO:0000313" key="4">
    <source>
        <dbReference type="EMBL" id="SFJ47149.1"/>
    </source>
</evidence>
<sequence length="186" mass="20031">MSIVVRERRDADVARLVELLAEQQAVSSYPVRWPLPVPAEEFLVRSSERRAWVAELDGAVVGHVSVGDPEELVPRFAAATGATGFGMVSVLFTALAVRRQGVGALLLDTAVAWIRGRGEVPVLDVVPVHEAAVRLYRDRGWVEIGTERFAWLGEGVPDLLLMALPPYPSAYPPPGPATSTGPSARS</sequence>
<keyword evidence="4" id="KW-0687">Ribonucleoprotein</keyword>
<evidence type="ECO:0000259" key="3">
    <source>
        <dbReference type="PROSITE" id="PS51186"/>
    </source>
</evidence>
<evidence type="ECO:0000256" key="1">
    <source>
        <dbReference type="ARBA" id="ARBA00022679"/>
    </source>
</evidence>
<proteinExistence type="predicted"/>
<keyword evidence="5" id="KW-1185">Reference proteome</keyword>